<feature type="compositionally biased region" description="Low complexity" evidence="1">
    <location>
        <begin position="55"/>
        <end position="78"/>
    </location>
</feature>
<accession>A0A8J5T539</accession>
<reference evidence="2" key="2">
    <citation type="submission" date="2021-02" db="EMBL/GenBank/DDBJ databases">
        <authorList>
            <person name="Kimball J.A."/>
            <person name="Haas M.W."/>
            <person name="Macchietto M."/>
            <person name="Kono T."/>
            <person name="Duquette J."/>
            <person name="Shao M."/>
        </authorList>
    </citation>
    <scope>NUCLEOTIDE SEQUENCE</scope>
    <source>
        <tissue evidence="2">Fresh leaf tissue</tissue>
    </source>
</reference>
<reference evidence="2" key="1">
    <citation type="journal article" date="2021" name="bioRxiv">
        <title>Whole Genome Assembly and Annotation of Northern Wild Rice, Zizania palustris L., Supports a Whole Genome Duplication in the Zizania Genus.</title>
        <authorList>
            <person name="Haas M."/>
            <person name="Kono T."/>
            <person name="Macchietto M."/>
            <person name="Millas R."/>
            <person name="McGilp L."/>
            <person name="Shao M."/>
            <person name="Duquette J."/>
            <person name="Hirsch C.N."/>
            <person name="Kimball J."/>
        </authorList>
    </citation>
    <scope>NUCLEOTIDE SEQUENCE</scope>
    <source>
        <tissue evidence="2">Fresh leaf tissue</tissue>
    </source>
</reference>
<sequence length="119" mass="12813">MPVYSRRNDRAANVKTIVSPMGTPAARWLLRGSWAMSTSPTIRFTAPQTRHVTSRAPAPRRGIGAARRGQAGVRAPVGLDAARPRPSGTGSARWMHGSAARLLRPSRTHRAVAVAHAQF</sequence>
<comment type="caution">
    <text evidence="2">The sequence shown here is derived from an EMBL/GenBank/DDBJ whole genome shotgun (WGS) entry which is preliminary data.</text>
</comment>
<name>A0A8J5T539_ZIZPA</name>
<evidence type="ECO:0000313" key="2">
    <source>
        <dbReference type="EMBL" id="KAG8080054.1"/>
    </source>
</evidence>
<evidence type="ECO:0000313" key="3">
    <source>
        <dbReference type="Proteomes" id="UP000729402"/>
    </source>
</evidence>
<gene>
    <name evidence="2" type="ORF">GUJ93_ZPchr0007g3841</name>
</gene>
<feature type="region of interest" description="Disordered" evidence="1">
    <location>
        <begin position="48"/>
        <end position="97"/>
    </location>
</feature>
<evidence type="ECO:0000256" key="1">
    <source>
        <dbReference type="SAM" id="MobiDB-lite"/>
    </source>
</evidence>
<protein>
    <submittedName>
        <fullName evidence="2">Uncharacterized protein</fullName>
    </submittedName>
</protein>
<dbReference type="AlphaFoldDB" id="A0A8J5T539"/>
<proteinExistence type="predicted"/>
<organism evidence="2 3">
    <name type="scientific">Zizania palustris</name>
    <name type="common">Northern wild rice</name>
    <dbReference type="NCBI Taxonomy" id="103762"/>
    <lineage>
        <taxon>Eukaryota</taxon>
        <taxon>Viridiplantae</taxon>
        <taxon>Streptophyta</taxon>
        <taxon>Embryophyta</taxon>
        <taxon>Tracheophyta</taxon>
        <taxon>Spermatophyta</taxon>
        <taxon>Magnoliopsida</taxon>
        <taxon>Liliopsida</taxon>
        <taxon>Poales</taxon>
        <taxon>Poaceae</taxon>
        <taxon>BOP clade</taxon>
        <taxon>Oryzoideae</taxon>
        <taxon>Oryzeae</taxon>
        <taxon>Zizaniinae</taxon>
        <taxon>Zizania</taxon>
    </lineage>
</organism>
<keyword evidence="3" id="KW-1185">Reference proteome</keyword>
<dbReference type="Proteomes" id="UP000729402">
    <property type="component" value="Unassembled WGS sequence"/>
</dbReference>
<dbReference type="EMBL" id="JAAALK010000282">
    <property type="protein sequence ID" value="KAG8080054.1"/>
    <property type="molecule type" value="Genomic_DNA"/>
</dbReference>